<comment type="caution">
    <text evidence="1">The sequence shown here is derived from an EMBL/GenBank/DDBJ whole genome shotgun (WGS) entry which is preliminary data.</text>
</comment>
<accession>A0ABQ9E9S1</accession>
<keyword evidence="2" id="KW-1185">Reference proteome</keyword>
<gene>
    <name evidence="1" type="ORF">KUTeg_021729</name>
</gene>
<protein>
    <submittedName>
        <fullName evidence="1">Uncharacterized protein</fullName>
    </submittedName>
</protein>
<dbReference type="InterPro" id="IPR011604">
    <property type="entry name" value="PDDEXK-like_dom_sf"/>
</dbReference>
<dbReference type="EMBL" id="JARBDR010000919">
    <property type="protein sequence ID" value="KAJ8300210.1"/>
    <property type="molecule type" value="Genomic_DNA"/>
</dbReference>
<dbReference type="SUPFAM" id="SSF52980">
    <property type="entry name" value="Restriction endonuclease-like"/>
    <property type="match status" value="1"/>
</dbReference>
<dbReference type="InterPro" id="IPR011335">
    <property type="entry name" value="Restrct_endonuc-II-like"/>
</dbReference>
<evidence type="ECO:0000313" key="1">
    <source>
        <dbReference type="EMBL" id="KAJ8300210.1"/>
    </source>
</evidence>
<evidence type="ECO:0000313" key="2">
    <source>
        <dbReference type="Proteomes" id="UP001217089"/>
    </source>
</evidence>
<organism evidence="1 2">
    <name type="scientific">Tegillarca granosa</name>
    <name type="common">Malaysian cockle</name>
    <name type="synonym">Anadara granosa</name>
    <dbReference type="NCBI Taxonomy" id="220873"/>
    <lineage>
        <taxon>Eukaryota</taxon>
        <taxon>Metazoa</taxon>
        <taxon>Spiralia</taxon>
        <taxon>Lophotrochozoa</taxon>
        <taxon>Mollusca</taxon>
        <taxon>Bivalvia</taxon>
        <taxon>Autobranchia</taxon>
        <taxon>Pteriomorphia</taxon>
        <taxon>Arcoida</taxon>
        <taxon>Arcoidea</taxon>
        <taxon>Arcidae</taxon>
        <taxon>Tegillarca</taxon>
    </lineage>
</organism>
<proteinExistence type="predicted"/>
<sequence>MSSTKSMPLQDQNINIYPCGIEVSPYAPWLAASPDRKVYNTTMVPPHGLLVIKCPMKKLAECTYLTRNENNIFLTV</sequence>
<dbReference type="Gene3D" id="3.90.320.10">
    <property type="match status" value="1"/>
</dbReference>
<dbReference type="Proteomes" id="UP001217089">
    <property type="component" value="Unassembled WGS sequence"/>
</dbReference>
<name>A0ABQ9E9S1_TEGGR</name>
<reference evidence="1 2" key="1">
    <citation type="submission" date="2022-12" db="EMBL/GenBank/DDBJ databases">
        <title>Chromosome-level genome of Tegillarca granosa.</title>
        <authorList>
            <person name="Kim J."/>
        </authorList>
    </citation>
    <scope>NUCLEOTIDE SEQUENCE [LARGE SCALE GENOMIC DNA]</scope>
    <source>
        <strain evidence="1">Teg-2019</strain>
        <tissue evidence="1">Adductor muscle</tissue>
    </source>
</reference>